<dbReference type="EMBL" id="ARXV01000008">
    <property type="protein sequence ID" value="KGD64449.1"/>
    <property type="molecule type" value="Genomic_DNA"/>
</dbReference>
<dbReference type="GO" id="GO:0003824">
    <property type="term" value="F:catalytic activity"/>
    <property type="evidence" value="ECO:0007669"/>
    <property type="project" value="InterPro"/>
</dbReference>
<dbReference type="InterPro" id="IPR052716">
    <property type="entry name" value="MOSC_domain"/>
</dbReference>
<dbReference type="InterPro" id="IPR011037">
    <property type="entry name" value="Pyrv_Knase-like_insert_dom_sf"/>
</dbReference>
<reference evidence="2 3" key="1">
    <citation type="submission" date="2012-09" db="EMBL/GenBank/DDBJ databases">
        <title>Genome Sequence of alkane-degrading Bacterium Alcanivorax sp. 19-m-6.</title>
        <authorList>
            <person name="Lai Q."/>
            <person name="Shao Z."/>
        </authorList>
    </citation>
    <scope>NUCLEOTIDE SEQUENCE [LARGE SCALE GENOMIC DNA]</scope>
    <source>
        <strain evidence="2 3">19-m-6</strain>
    </source>
</reference>
<dbReference type="InterPro" id="IPR005302">
    <property type="entry name" value="MoCF_Sase_C"/>
</dbReference>
<dbReference type="PANTHER" id="PTHR36930">
    <property type="entry name" value="METAL-SULFUR CLUSTER BIOSYNTHESIS PROTEINS YUAD-RELATED"/>
    <property type="match status" value="1"/>
</dbReference>
<dbReference type="Gene3D" id="2.40.33.20">
    <property type="entry name" value="PK beta-barrel domain-like"/>
    <property type="match status" value="1"/>
</dbReference>
<proteinExistence type="predicted"/>
<evidence type="ECO:0000259" key="1">
    <source>
        <dbReference type="PROSITE" id="PS51340"/>
    </source>
</evidence>
<sequence length="167" mass="18323">MFLRLDPASGIRRSQTMNIVALYTADESRGPMTGHEAVQLRAGCGIVGDRHCKRNTKPEEQLTLIEHEAVDAFNEEFGQEVQPHQLRRNIVTTGVDLNALEGREFMVGPVRVRGIELCEPCSVVGKLLAGELTPTRIIQSFMGRGGLRCEILSTGVVRVGDDIAIPD</sequence>
<dbReference type="AlphaFoldDB" id="A0A095SJC8"/>
<comment type="caution">
    <text evidence="2">The sequence shown here is derived from an EMBL/GenBank/DDBJ whole genome shotgun (WGS) entry which is preliminary data.</text>
</comment>
<name>A0A095SJC8_9GAMM</name>
<dbReference type="eggNOG" id="COG2258">
    <property type="taxonomic scope" value="Bacteria"/>
</dbReference>
<gene>
    <name evidence="2" type="ORF">Y5S_02204</name>
</gene>
<dbReference type="STRING" id="1177154.Y5S_02204"/>
<organism evidence="2 3">
    <name type="scientific">Alcanivorax nanhaiticus</name>
    <dbReference type="NCBI Taxonomy" id="1177154"/>
    <lineage>
        <taxon>Bacteria</taxon>
        <taxon>Pseudomonadati</taxon>
        <taxon>Pseudomonadota</taxon>
        <taxon>Gammaproteobacteria</taxon>
        <taxon>Oceanospirillales</taxon>
        <taxon>Alcanivoracaceae</taxon>
        <taxon>Alcanivorax</taxon>
    </lineage>
</organism>
<keyword evidence="3" id="KW-1185">Reference proteome</keyword>
<dbReference type="PATRIC" id="fig|1177154.3.peg.2245"/>
<dbReference type="PANTHER" id="PTHR36930:SF1">
    <property type="entry name" value="MOSC DOMAIN-CONTAINING PROTEIN"/>
    <property type="match status" value="1"/>
</dbReference>
<dbReference type="RefSeq" id="WP_231552670.1">
    <property type="nucleotide sequence ID" value="NZ_ARXV01000008.1"/>
</dbReference>
<feature type="domain" description="MOSC" evidence="1">
    <location>
        <begin position="30"/>
        <end position="166"/>
    </location>
</feature>
<dbReference type="Proteomes" id="UP000029444">
    <property type="component" value="Unassembled WGS sequence"/>
</dbReference>
<dbReference type="SUPFAM" id="SSF50800">
    <property type="entry name" value="PK beta-barrel domain-like"/>
    <property type="match status" value="1"/>
</dbReference>
<accession>A0A095SJC8</accession>
<evidence type="ECO:0000313" key="3">
    <source>
        <dbReference type="Proteomes" id="UP000029444"/>
    </source>
</evidence>
<protein>
    <recommendedName>
        <fullName evidence="1">MOSC domain-containing protein</fullName>
    </recommendedName>
</protein>
<dbReference type="Pfam" id="PF03473">
    <property type="entry name" value="MOSC"/>
    <property type="match status" value="1"/>
</dbReference>
<dbReference type="GO" id="GO:0030151">
    <property type="term" value="F:molybdenum ion binding"/>
    <property type="evidence" value="ECO:0007669"/>
    <property type="project" value="InterPro"/>
</dbReference>
<dbReference type="GO" id="GO:0030170">
    <property type="term" value="F:pyridoxal phosphate binding"/>
    <property type="evidence" value="ECO:0007669"/>
    <property type="project" value="InterPro"/>
</dbReference>
<evidence type="ECO:0000313" key="2">
    <source>
        <dbReference type="EMBL" id="KGD64449.1"/>
    </source>
</evidence>
<dbReference type="PROSITE" id="PS51340">
    <property type="entry name" value="MOSC"/>
    <property type="match status" value="1"/>
</dbReference>